<sequence length="220" mass="24704">MVLRVSHDSVLQRLYVQSRLFARLQTGSGEHNRYGDNSTDPKTVSNVGFCPPSLPYCTIEEIVVDSKFLLPADFTSLYVYPLLYYTTDSEQLSILHSHASTTTTTAATTTQNRGCLPMQKEYVKLFYRDCSDGERFSVAINGSRLDDPQPDNITHCAFILQFMGQVCITLCSGHFCNGPNNAGTTLGTHWSPTCLLLLSSRKPSEMMDKRSSNRKRKPDW</sequence>
<dbReference type="Proteomes" id="UP000245119">
    <property type="component" value="Linkage Group LG2"/>
</dbReference>
<protein>
    <submittedName>
        <fullName evidence="1">Uncharacterized protein</fullName>
    </submittedName>
</protein>
<accession>A0A2T7PT93</accession>
<dbReference type="AlphaFoldDB" id="A0A2T7PT93"/>
<gene>
    <name evidence="1" type="ORF">C0Q70_03595</name>
</gene>
<comment type="caution">
    <text evidence="1">The sequence shown here is derived from an EMBL/GenBank/DDBJ whole genome shotgun (WGS) entry which is preliminary data.</text>
</comment>
<dbReference type="EMBL" id="PZQS01000002">
    <property type="protein sequence ID" value="PVD36610.1"/>
    <property type="molecule type" value="Genomic_DNA"/>
</dbReference>
<organism evidence="1 2">
    <name type="scientific">Pomacea canaliculata</name>
    <name type="common">Golden apple snail</name>
    <dbReference type="NCBI Taxonomy" id="400727"/>
    <lineage>
        <taxon>Eukaryota</taxon>
        <taxon>Metazoa</taxon>
        <taxon>Spiralia</taxon>
        <taxon>Lophotrochozoa</taxon>
        <taxon>Mollusca</taxon>
        <taxon>Gastropoda</taxon>
        <taxon>Caenogastropoda</taxon>
        <taxon>Architaenioglossa</taxon>
        <taxon>Ampullarioidea</taxon>
        <taxon>Ampullariidae</taxon>
        <taxon>Pomacea</taxon>
    </lineage>
</organism>
<evidence type="ECO:0000313" key="2">
    <source>
        <dbReference type="Proteomes" id="UP000245119"/>
    </source>
</evidence>
<evidence type="ECO:0000313" key="1">
    <source>
        <dbReference type="EMBL" id="PVD36610.1"/>
    </source>
</evidence>
<reference evidence="1 2" key="1">
    <citation type="submission" date="2018-04" db="EMBL/GenBank/DDBJ databases">
        <title>The genome of golden apple snail Pomacea canaliculata provides insight into stress tolerance and invasive adaptation.</title>
        <authorList>
            <person name="Liu C."/>
            <person name="Liu B."/>
            <person name="Ren Y."/>
            <person name="Zhang Y."/>
            <person name="Wang H."/>
            <person name="Li S."/>
            <person name="Jiang F."/>
            <person name="Yin L."/>
            <person name="Zhang G."/>
            <person name="Qian W."/>
            <person name="Fan W."/>
        </authorList>
    </citation>
    <scope>NUCLEOTIDE SEQUENCE [LARGE SCALE GENOMIC DNA]</scope>
    <source>
        <strain evidence="1">SZHN2017</strain>
        <tissue evidence="1">Muscle</tissue>
    </source>
</reference>
<keyword evidence="2" id="KW-1185">Reference proteome</keyword>
<proteinExistence type="predicted"/>
<name>A0A2T7PT93_POMCA</name>